<keyword evidence="6" id="KW-0146">Chitin degradation</keyword>
<keyword evidence="7" id="KW-1015">Disulfide bond</keyword>
<dbReference type="PANTHER" id="PTHR23301">
    <property type="entry name" value="CHITIN BINDING PERITROPHIN-A"/>
    <property type="match status" value="1"/>
</dbReference>
<feature type="domain" description="Chitin-binding type-2" evidence="10">
    <location>
        <begin position="113"/>
        <end position="162"/>
    </location>
</feature>
<comment type="catalytic activity">
    <reaction evidence="1">
        <text>Random endo-hydrolysis of N-acetyl-beta-D-glucosaminide (1-&gt;4)-beta-linkages in chitin and chitodextrins.</text>
        <dbReference type="EC" id="3.2.1.14"/>
    </reaction>
</comment>
<evidence type="ECO:0000256" key="5">
    <source>
        <dbReference type="ARBA" id="ARBA00022737"/>
    </source>
</evidence>
<sequence length="162" mass="17395">MPKRHEASATQDPSLGLSPEAPATHEPEAAGEKGALSREVSYLKQKGLGGAMVWALDLDDFADFSCNQGQYPLIQTLRRELSLPYVPSGTPEREVPIPGQPSEPEPGPSPGQDSFCQGKADGLYPSPREQSSFYSCAAGRLFQQSCPTGLVFSSSCKCCTWN</sequence>
<evidence type="ECO:0000256" key="8">
    <source>
        <dbReference type="ARBA" id="ARBA00023180"/>
    </source>
</evidence>
<evidence type="ECO:0000256" key="1">
    <source>
        <dbReference type="ARBA" id="ARBA00000822"/>
    </source>
</evidence>
<evidence type="ECO:0000256" key="9">
    <source>
        <dbReference type="SAM" id="MobiDB-lite"/>
    </source>
</evidence>
<organism evidence="12 13">
    <name type="scientific">Saguinus oedipus</name>
    <name type="common">Cotton-top tamarin</name>
    <name type="synonym">Oedipomidas oedipus</name>
    <dbReference type="NCBI Taxonomy" id="9490"/>
    <lineage>
        <taxon>Eukaryota</taxon>
        <taxon>Metazoa</taxon>
        <taxon>Chordata</taxon>
        <taxon>Craniata</taxon>
        <taxon>Vertebrata</taxon>
        <taxon>Euteleostomi</taxon>
        <taxon>Mammalia</taxon>
        <taxon>Eutheria</taxon>
        <taxon>Euarchontoglires</taxon>
        <taxon>Primates</taxon>
        <taxon>Haplorrhini</taxon>
        <taxon>Platyrrhini</taxon>
        <taxon>Cebidae</taxon>
        <taxon>Callitrichinae</taxon>
        <taxon>Saguinus</taxon>
    </lineage>
</organism>
<feature type="region of interest" description="Disordered" evidence="9">
    <location>
        <begin position="1"/>
        <end position="36"/>
    </location>
</feature>
<keyword evidence="13" id="KW-1185">Reference proteome</keyword>
<evidence type="ECO:0000256" key="7">
    <source>
        <dbReference type="ARBA" id="ARBA00023157"/>
    </source>
</evidence>
<keyword evidence="8" id="KW-0325">Glycoprotein</keyword>
<evidence type="ECO:0000313" key="12">
    <source>
        <dbReference type="EMBL" id="KAK2086299.1"/>
    </source>
</evidence>
<reference evidence="12 13" key="1">
    <citation type="submission" date="2023-05" db="EMBL/GenBank/DDBJ databases">
        <title>B98-5 Cell Line De Novo Hybrid Assembly: An Optical Mapping Approach.</title>
        <authorList>
            <person name="Kananen K."/>
            <person name="Auerbach J.A."/>
            <person name="Kautto E."/>
            <person name="Blachly J.S."/>
        </authorList>
    </citation>
    <scope>NUCLEOTIDE SEQUENCE [LARGE SCALE GENOMIC DNA]</scope>
    <source>
        <strain evidence="12">B95-8</strain>
        <tissue evidence="12">Cell line</tissue>
    </source>
</reference>
<feature type="compositionally biased region" description="Pro residues" evidence="9">
    <location>
        <begin position="98"/>
        <end position="109"/>
    </location>
</feature>
<dbReference type="InterPro" id="IPR036508">
    <property type="entry name" value="Chitin-bd_dom_sf"/>
</dbReference>
<feature type="region of interest" description="Disordered" evidence="9">
    <location>
        <begin position="84"/>
        <end position="130"/>
    </location>
</feature>
<name>A0ABQ9TNF2_SAGOE</name>
<evidence type="ECO:0000259" key="10">
    <source>
        <dbReference type="PROSITE" id="PS50940"/>
    </source>
</evidence>
<evidence type="ECO:0000256" key="3">
    <source>
        <dbReference type="ARBA" id="ARBA00022669"/>
    </source>
</evidence>
<keyword evidence="3" id="KW-0147">Chitin-binding</keyword>
<dbReference type="PROSITE" id="PS51910">
    <property type="entry name" value="GH18_2"/>
    <property type="match status" value="1"/>
</dbReference>
<dbReference type="Gene3D" id="3.20.20.80">
    <property type="entry name" value="Glycosidases"/>
    <property type="match status" value="1"/>
</dbReference>
<dbReference type="SUPFAM" id="SSF51445">
    <property type="entry name" value="(Trans)glycosidases"/>
    <property type="match status" value="1"/>
</dbReference>
<dbReference type="InterPro" id="IPR001223">
    <property type="entry name" value="Glyco_hydro18_cat"/>
</dbReference>
<evidence type="ECO:0000256" key="2">
    <source>
        <dbReference type="ARBA" id="ARBA00012729"/>
    </source>
</evidence>
<dbReference type="InterPro" id="IPR002557">
    <property type="entry name" value="Chitin-bd_dom"/>
</dbReference>
<dbReference type="EMBL" id="JASSZA010000020">
    <property type="protein sequence ID" value="KAK2086299.1"/>
    <property type="molecule type" value="Genomic_DNA"/>
</dbReference>
<dbReference type="SUPFAM" id="SSF57625">
    <property type="entry name" value="Invertebrate chitin-binding proteins"/>
    <property type="match status" value="1"/>
</dbReference>
<keyword evidence="5" id="KW-0677">Repeat</keyword>
<evidence type="ECO:0000259" key="11">
    <source>
        <dbReference type="PROSITE" id="PS51910"/>
    </source>
</evidence>
<keyword evidence="6" id="KW-0119">Carbohydrate metabolism</keyword>
<dbReference type="PANTHER" id="PTHR23301:SF0">
    <property type="entry name" value="CHITIN-BINDING TYPE-2 DOMAIN-CONTAINING PROTEIN-RELATED"/>
    <property type="match status" value="1"/>
</dbReference>
<dbReference type="PROSITE" id="PS50940">
    <property type="entry name" value="CHIT_BIND_II"/>
    <property type="match status" value="1"/>
</dbReference>
<evidence type="ECO:0000313" key="13">
    <source>
        <dbReference type="Proteomes" id="UP001266305"/>
    </source>
</evidence>
<protein>
    <recommendedName>
        <fullName evidence="2">chitinase</fullName>
        <ecNumber evidence="2">3.2.1.14</ecNumber>
    </recommendedName>
</protein>
<dbReference type="Proteomes" id="UP001266305">
    <property type="component" value="Unassembled WGS sequence"/>
</dbReference>
<gene>
    <name evidence="12" type="primary">CHIT1_1</name>
    <name evidence="12" type="ORF">P7K49_035724</name>
</gene>
<accession>A0ABQ9TNF2</accession>
<evidence type="ECO:0000256" key="6">
    <source>
        <dbReference type="ARBA" id="ARBA00023024"/>
    </source>
</evidence>
<feature type="domain" description="GH18" evidence="11">
    <location>
        <begin position="1"/>
        <end position="84"/>
    </location>
</feature>
<keyword evidence="6" id="KW-0624">Polysaccharide degradation</keyword>
<proteinExistence type="predicted"/>
<comment type="caution">
    <text evidence="12">The sequence shown here is derived from an EMBL/GenBank/DDBJ whole genome shotgun (WGS) entry which is preliminary data.</text>
</comment>
<evidence type="ECO:0000256" key="4">
    <source>
        <dbReference type="ARBA" id="ARBA00022729"/>
    </source>
</evidence>
<dbReference type="Pfam" id="PF01607">
    <property type="entry name" value="CBM_14"/>
    <property type="match status" value="1"/>
</dbReference>
<dbReference type="EC" id="3.2.1.14" evidence="2"/>
<dbReference type="InterPro" id="IPR051940">
    <property type="entry name" value="Chitin_bind-dev_reg"/>
</dbReference>
<dbReference type="InterPro" id="IPR017853">
    <property type="entry name" value="GH"/>
</dbReference>
<dbReference type="SMART" id="SM00494">
    <property type="entry name" value="ChtBD2"/>
    <property type="match status" value="1"/>
</dbReference>
<keyword evidence="4" id="KW-0732">Signal</keyword>